<evidence type="ECO:0000313" key="3">
    <source>
        <dbReference type="EMBL" id="AEB91961.1"/>
    </source>
</evidence>
<feature type="signal peptide" evidence="2">
    <location>
        <begin position="1"/>
        <end position="18"/>
    </location>
</feature>
<dbReference type="EMBL" id="JF436944">
    <property type="protein sequence ID" value="AEB91961.1"/>
    <property type="molecule type" value="mRNA"/>
</dbReference>
<evidence type="ECO:0000256" key="1">
    <source>
        <dbReference type="SAM" id="MobiDB-lite"/>
    </source>
</evidence>
<sequence length="363" mass="38562">MWAQAAILLCLSIHIGYAVTGHVTINDEPVPTDSTTGRDYGAVGYHHYYAGERVQISCSKDSTTSLSPELIYGKGHERHACKKADDEGSDASPSLSVTLTEASDRAYAECVTDAPAPEGASERSLRSRVYFVRKQLPHAGALYFRVNGVPLIPAPGRDGDAPRSHHGLESGYYTGEQLDVTSFKDADTYGPMECVLTGEDIPSELDDLKTPRVLDRVNFVARLQKQRVSLDCRVQVKTADARPRRNIHISLYLKPLGDFVNVKELPYSCRIPTFFLDPTQTTTVVVTATVTDTATAVARANAIVTATSTATATAPATSIATASSTAGTTCTSTARATAGVTSTADSTSTATTTSTSTATATVT</sequence>
<reference evidence="3" key="1">
    <citation type="journal article" date="2011" name="Biochemistry">
        <title>The Thr- and Ala-rich hyperactive antifreeze protein from inchworm folds as a flat silk-like ?-helix.</title>
        <authorList>
            <person name="Lin F.H."/>
            <person name="Davies P.L."/>
            <person name="Graham L.A."/>
        </authorList>
    </citation>
    <scope>NUCLEOTIDE SEQUENCE</scope>
</reference>
<feature type="region of interest" description="Disordered" evidence="1">
    <location>
        <begin position="341"/>
        <end position="363"/>
    </location>
</feature>
<keyword evidence="2" id="KW-0732">Signal</keyword>
<organism evidence="3">
    <name type="scientific">Campaea perlata</name>
    <name type="common">Pale beauty</name>
    <dbReference type="NCBI Taxonomy" id="82598"/>
    <lineage>
        <taxon>Eukaryota</taxon>
        <taxon>Metazoa</taxon>
        <taxon>Ecdysozoa</taxon>
        <taxon>Arthropoda</taxon>
        <taxon>Hexapoda</taxon>
        <taxon>Insecta</taxon>
        <taxon>Pterygota</taxon>
        <taxon>Neoptera</taxon>
        <taxon>Endopterygota</taxon>
        <taxon>Lepidoptera</taxon>
        <taxon>Glossata</taxon>
        <taxon>Ditrysia</taxon>
        <taxon>Geometroidea</taxon>
        <taxon>Geometridae</taxon>
        <taxon>Ennominae</taxon>
        <taxon>Campaea</taxon>
    </lineage>
</organism>
<protein>
    <submittedName>
        <fullName evidence="3">Thr-rich antifreeze protein isoform FL#5</fullName>
    </submittedName>
</protein>
<evidence type="ECO:0000256" key="2">
    <source>
        <dbReference type="SAM" id="SignalP"/>
    </source>
</evidence>
<proteinExistence type="evidence at transcript level"/>
<feature type="chain" id="PRO_5003322182" evidence="2">
    <location>
        <begin position="19"/>
        <end position="363"/>
    </location>
</feature>
<dbReference type="AlphaFoldDB" id="F5C098"/>
<name>F5C098_CAMPR</name>
<accession>F5C098</accession>